<evidence type="ECO:0000313" key="1">
    <source>
        <dbReference type="EMBL" id="KAK9154595.1"/>
    </source>
</evidence>
<dbReference type="Proteomes" id="UP001417504">
    <property type="component" value="Unassembled WGS sequence"/>
</dbReference>
<evidence type="ECO:0000313" key="2">
    <source>
        <dbReference type="Proteomes" id="UP001417504"/>
    </source>
</evidence>
<sequence length="61" mass="7003">MHALPFLYITLSLQLHPSFYLSLPLLICRPIFLCSNISCKSMLSPPLPSHLLFSYQLIKLK</sequence>
<comment type="caution">
    <text evidence="1">The sequence shown here is derived from an EMBL/GenBank/DDBJ whole genome shotgun (WGS) entry which is preliminary data.</text>
</comment>
<proteinExistence type="predicted"/>
<gene>
    <name evidence="1" type="ORF">Sjap_002075</name>
</gene>
<reference evidence="1 2" key="1">
    <citation type="submission" date="2024-01" db="EMBL/GenBank/DDBJ databases">
        <title>Genome assemblies of Stephania.</title>
        <authorList>
            <person name="Yang L."/>
        </authorList>
    </citation>
    <scope>NUCLEOTIDE SEQUENCE [LARGE SCALE GENOMIC DNA]</scope>
    <source>
        <strain evidence="1">QJT</strain>
        <tissue evidence="1">Leaf</tissue>
    </source>
</reference>
<organism evidence="1 2">
    <name type="scientific">Stephania japonica</name>
    <dbReference type="NCBI Taxonomy" id="461633"/>
    <lineage>
        <taxon>Eukaryota</taxon>
        <taxon>Viridiplantae</taxon>
        <taxon>Streptophyta</taxon>
        <taxon>Embryophyta</taxon>
        <taxon>Tracheophyta</taxon>
        <taxon>Spermatophyta</taxon>
        <taxon>Magnoliopsida</taxon>
        <taxon>Ranunculales</taxon>
        <taxon>Menispermaceae</taxon>
        <taxon>Menispermoideae</taxon>
        <taxon>Cissampelideae</taxon>
        <taxon>Stephania</taxon>
    </lineage>
</organism>
<dbReference type="EMBL" id="JBBNAE010000001">
    <property type="protein sequence ID" value="KAK9154595.1"/>
    <property type="molecule type" value="Genomic_DNA"/>
</dbReference>
<name>A0AAP0KM30_9MAGN</name>
<protein>
    <submittedName>
        <fullName evidence="1">Uncharacterized protein</fullName>
    </submittedName>
</protein>
<keyword evidence="2" id="KW-1185">Reference proteome</keyword>
<dbReference type="AlphaFoldDB" id="A0AAP0KM30"/>
<accession>A0AAP0KM30</accession>